<dbReference type="GO" id="GO:0015740">
    <property type="term" value="P:C4-dicarboxylate transport"/>
    <property type="evidence" value="ECO:0007669"/>
    <property type="project" value="TreeGrafter"/>
</dbReference>
<dbReference type="InterPro" id="IPR055348">
    <property type="entry name" value="DctQ"/>
</dbReference>
<evidence type="ECO:0000256" key="9">
    <source>
        <dbReference type="SAM" id="Phobius"/>
    </source>
</evidence>
<evidence type="ECO:0000256" key="5">
    <source>
        <dbReference type="ARBA" id="ARBA00022692"/>
    </source>
</evidence>
<evidence type="ECO:0000256" key="2">
    <source>
        <dbReference type="ARBA" id="ARBA00022448"/>
    </source>
</evidence>
<dbReference type="AlphaFoldDB" id="A1HSQ3"/>
<gene>
    <name evidence="11" type="ORF">TcarDRAFT_0679</name>
</gene>
<evidence type="ECO:0000259" key="10">
    <source>
        <dbReference type="Pfam" id="PF04290"/>
    </source>
</evidence>
<dbReference type="GO" id="GO:0005886">
    <property type="term" value="C:plasma membrane"/>
    <property type="evidence" value="ECO:0007669"/>
    <property type="project" value="UniProtKB-SubCell"/>
</dbReference>
<dbReference type="eggNOG" id="COG3090">
    <property type="taxonomic scope" value="Bacteria"/>
</dbReference>
<evidence type="ECO:0000256" key="7">
    <source>
        <dbReference type="ARBA" id="ARBA00023136"/>
    </source>
</evidence>
<feature type="transmembrane region" description="Helical" evidence="9">
    <location>
        <begin position="12"/>
        <end position="34"/>
    </location>
</feature>
<evidence type="ECO:0000256" key="4">
    <source>
        <dbReference type="ARBA" id="ARBA00022519"/>
    </source>
</evidence>
<keyword evidence="6 9" id="KW-1133">Transmembrane helix</keyword>
<evidence type="ECO:0000313" key="12">
    <source>
        <dbReference type="Proteomes" id="UP000005139"/>
    </source>
</evidence>
<comment type="similarity">
    <text evidence="8">Belongs to the TRAP transporter small permease family.</text>
</comment>
<keyword evidence="12" id="KW-1185">Reference proteome</keyword>
<dbReference type="GO" id="GO:0022857">
    <property type="term" value="F:transmembrane transporter activity"/>
    <property type="evidence" value="ECO:0007669"/>
    <property type="project" value="TreeGrafter"/>
</dbReference>
<dbReference type="Pfam" id="PF04290">
    <property type="entry name" value="DctQ"/>
    <property type="match status" value="1"/>
</dbReference>
<keyword evidence="4" id="KW-0997">Cell inner membrane</keyword>
<keyword evidence="3" id="KW-1003">Cell membrane</keyword>
<feature type="domain" description="Tripartite ATP-independent periplasmic transporters DctQ component" evidence="10">
    <location>
        <begin position="22"/>
        <end position="151"/>
    </location>
</feature>
<name>A1HSQ3_9FIRM</name>
<proteinExistence type="inferred from homology"/>
<protein>
    <submittedName>
        <fullName evidence="11">Tripartite ATP-independent periplasmic transporter, DctQ component</fullName>
    </submittedName>
</protein>
<keyword evidence="2" id="KW-0813">Transport</keyword>
<dbReference type="Proteomes" id="UP000005139">
    <property type="component" value="Unassembled WGS sequence"/>
</dbReference>
<evidence type="ECO:0000256" key="1">
    <source>
        <dbReference type="ARBA" id="ARBA00004429"/>
    </source>
</evidence>
<feature type="transmembrane region" description="Helical" evidence="9">
    <location>
        <begin position="46"/>
        <end position="63"/>
    </location>
</feature>
<reference evidence="11 12" key="1">
    <citation type="submission" date="2007-01" db="EMBL/GenBank/DDBJ databases">
        <title>Annotation of the draft genome assembly of Thermosinus carboxydivorans Nor1.</title>
        <authorList>
            <consortium name="US DOE Joint Genome Institute (JGI-ORNL)"/>
            <person name="Larimer F."/>
            <person name="Land M."/>
            <person name="Hauser L."/>
        </authorList>
    </citation>
    <scope>NUCLEOTIDE SEQUENCE [LARGE SCALE GENOMIC DNA]</scope>
    <source>
        <strain evidence="11 12">Nor1</strain>
    </source>
</reference>
<dbReference type="PANTHER" id="PTHR35011">
    <property type="entry name" value="2,3-DIKETO-L-GULONATE TRAP TRANSPORTER SMALL PERMEASE PROTEIN YIAM"/>
    <property type="match status" value="1"/>
</dbReference>
<comment type="subcellular location">
    <subcellularLocation>
        <location evidence="1">Cell inner membrane</location>
        <topology evidence="1">Multi-pass membrane protein</topology>
    </subcellularLocation>
</comment>
<dbReference type="EMBL" id="AAWL01000018">
    <property type="protein sequence ID" value="EAX46934.1"/>
    <property type="molecule type" value="Genomic_DNA"/>
</dbReference>
<evidence type="ECO:0000313" key="11">
    <source>
        <dbReference type="EMBL" id="EAX46934.1"/>
    </source>
</evidence>
<comment type="caution">
    <text evidence="11">The sequence shown here is derived from an EMBL/GenBank/DDBJ whole genome shotgun (WGS) entry which is preliminary data.</text>
</comment>
<evidence type="ECO:0000256" key="3">
    <source>
        <dbReference type="ARBA" id="ARBA00022475"/>
    </source>
</evidence>
<dbReference type="RefSeq" id="WP_007290057.1">
    <property type="nucleotide sequence ID" value="NZ_AAWL01000018.1"/>
</dbReference>
<feature type="transmembrane region" description="Helical" evidence="9">
    <location>
        <begin position="84"/>
        <end position="102"/>
    </location>
</feature>
<feature type="transmembrane region" description="Helical" evidence="9">
    <location>
        <begin position="122"/>
        <end position="143"/>
    </location>
</feature>
<keyword evidence="7 9" id="KW-0472">Membrane</keyword>
<dbReference type="InterPro" id="IPR007387">
    <property type="entry name" value="TRAP_DctQ"/>
</dbReference>
<keyword evidence="5 9" id="KW-0812">Transmembrane</keyword>
<reference evidence="11 12" key="2">
    <citation type="submission" date="2007-01" db="EMBL/GenBank/DDBJ databases">
        <title>Sequencing of the draft genome and assembly of Thermosinus carboxydivorans Nor1.</title>
        <authorList>
            <consortium name="US DOE Joint Genome Institute (JGI-PGF)"/>
            <person name="Copeland A."/>
            <person name="Lucas S."/>
            <person name="Lapidus A."/>
            <person name="Barry K."/>
            <person name="Glavina del Rio T."/>
            <person name="Dalin E."/>
            <person name="Tice H."/>
            <person name="Bruce D."/>
            <person name="Pitluck S."/>
            <person name="Richardson P."/>
        </authorList>
    </citation>
    <scope>NUCLEOTIDE SEQUENCE [LARGE SCALE GENOMIC DNA]</scope>
    <source>
        <strain evidence="11 12">Nor1</strain>
    </source>
</reference>
<sequence>MKLLEYAERALEWVVELLLALMAIVVFINVIARYLFAKAFPWTEEIAIFMFTWIIFLGALLAFKRHRHLGVDLLLNVLPPLPRKIVALLGNILVGGALLVLIDGGVKYYFQTIVWPAPATQIPYGVINAIIPFAAFFMLLLLLKDIISLLRGENDKPKGEKQC</sequence>
<evidence type="ECO:0000256" key="8">
    <source>
        <dbReference type="ARBA" id="ARBA00038436"/>
    </source>
</evidence>
<evidence type="ECO:0000256" key="6">
    <source>
        <dbReference type="ARBA" id="ARBA00022989"/>
    </source>
</evidence>
<accession>A1HSQ3</accession>
<organism evidence="11 12">
    <name type="scientific">Thermosinus carboxydivorans Nor1</name>
    <dbReference type="NCBI Taxonomy" id="401526"/>
    <lineage>
        <taxon>Bacteria</taxon>
        <taxon>Bacillati</taxon>
        <taxon>Bacillota</taxon>
        <taxon>Negativicutes</taxon>
        <taxon>Selenomonadales</taxon>
        <taxon>Sporomusaceae</taxon>
        <taxon>Thermosinus</taxon>
    </lineage>
</organism>
<dbReference type="PANTHER" id="PTHR35011:SF2">
    <property type="entry name" value="2,3-DIKETO-L-GULONATE TRAP TRANSPORTER SMALL PERMEASE PROTEIN YIAM"/>
    <property type="match status" value="1"/>
</dbReference>